<dbReference type="EMBL" id="JACHHZ010000005">
    <property type="protein sequence ID" value="MBB6095175.1"/>
    <property type="molecule type" value="Genomic_DNA"/>
</dbReference>
<protein>
    <submittedName>
        <fullName evidence="9">Membrane fusion protein (Multidrug efflux system)</fullName>
    </submittedName>
</protein>
<dbReference type="NCBIfam" id="TIGR01730">
    <property type="entry name" value="RND_mfp"/>
    <property type="match status" value="1"/>
</dbReference>
<sequence length="383" mass="41507">MRSRYGWLVLTACVTASGLAACGKKSAQGEMPAAEVKAIAVQSGPTELYADRIGEVRGSQEVDLRARVNGVLMKKLFVDGALVKENQPLFSIDAREYRAQVANAQAQLAAAEANLARAEQDVNRYAPLLAENAISRQVYDSAVAAAKQARAQVNATRASIEEAELGVDFATIRAPFTGRIGDAKVFEGALISAGVTQLVSLYRDDPAWVYFNVSETEVLEYRKRFGPARPAPDSAFREVQLHLSDGTLYPNPGQINFIANALDPTTGTFALRAEFPNPDHVLIPGLFARIRVRAEQRANAILIPDRSVQQQLGRYFVIVVGEGDKAEMRPVQLGPRLGTQWIVDQGLKPGDRVVVEGVQKARPGSPLKVTLITADQLNEQSSG</sequence>
<dbReference type="Gene3D" id="2.40.50.100">
    <property type="match status" value="1"/>
</dbReference>
<dbReference type="AlphaFoldDB" id="A0A841HTK3"/>
<name>A0A841HTK3_9GAMM</name>
<dbReference type="Pfam" id="PF25876">
    <property type="entry name" value="HH_MFP_RND"/>
    <property type="match status" value="1"/>
</dbReference>
<dbReference type="PANTHER" id="PTHR30158">
    <property type="entry name" value="ACRA/E-RELATED COMPONENT OF DRUG EFFLUX TRANSPORTER"/>
    <property type="match status" value="1"/>
</dbReference>
<evidence type="ECO:0000256" key="4">
    <source>
        <dbReference type="SAM" id="SignalP"/>
    </source>
</evidence>
<dbReference type="SUPFAM" id="SSF111369">
    <property type="entry name" value="HlyD-like secretion proteins"/>
    <property type="match status" value="1"/>
</dbReference>
<evidence type="ECO:0000256" key="2">
    <source>
        <dbReference type="ARBA" id="ARBA00009477"/>
    </source>
</evidence>
<reference evidence="9 10" key="1">
    <citation type="submission" date="2020-08" db="EMBL/GenBank/DDBJ databases">
        <title>Genomic Encyclopedia of Type Strains, Phase IV (KMG-IV): sequencing the most valuable type-strain genomes for metagenomic binning, comparative biology and taxonomic classification.</title>
        <authorList>
            <person name="Goeker M."/>
        </authorList>
    </citation>
    <scope>NUCLEOTIDE SEQUENCE [LARGE SCALE GENOMIC DNA]</scope>
    <source>
        <strain evidence="9 10">DSM 26723</strain>
    </source>
</reference>
<dbReference type="GO" id="GO:0005886">
    <property type="term" value="C:plasma membrane"/>
    <property type="evidence" value="ECO:0007669"/>
    <property type="project" value="UniProtKB-SubCell"/>
</dbReference>
<dbReference type="InterPro" id="IPR058626">
    <property type="entry name" value="MdtA-like_b-barrel"/>
</dbReference>
<dbReference type="Pfam" id="PF25917">
    <property type="entry name" value="BSH_RND"/>
    <property type="match status" value="1"/>
</dbReference>
<comment type="caution">
    <text evidence="9">The sequence shown here is derived from an EMBL/GenBank/DDBJ whole genome shotgun (WGS) entry which is preliminary data.</text>
</comment>
<proteinExistence type="inferred from homology"/>
<dbReference type="RefSeq" id="WP_184334576.1">
    <property type="nucleotide sequence ID" value="NZ_JACHHZ010000005.1"/>
</dbReference>
<dbReference type="FunFam" id="2.40.420.20:FF:000001">
    <property type="entry name" value="Efflux RND transporter periplasmic adaptor subunit"/>
    <property type="match status" value="1"/>
</dbReference>
<dbReference type="Pfam" id="PF25967">
    <property type="entry name" value="RND-MFP_C"/>
    <property type="match status" value="1"/>
</dbReference>
<feature type="coiled-coil region" evidence="3">
    <location>
        <begin position="94"/>
        <end position="121"/>
    </location>
</feature>
<dbReference type="InterPro" id="IPR058627">
    <property type="entry name" value="MdtA-like_C"/>
</dbReference>
<keyword evidence="4" id="KW-0732">Signal</keyword>
<feature type="domain" description="Multidrug resistance protein MdtA-like barrel-sandwich hybrid" evidence="6">
    <location>
        <begin position="61"/>
        <end position="197"/>
    </location>
</feature>
<dbReference type="PROSITE" id="PS51257">
    <property type="entry name" value="PROKAR_LIPOPROTEIN"/>
    <property type="match status" value="1"/>
</dbReference>
<evidence type="ECO:0000313" key="9">
    <source>
        <dbReference type="EMBL" id="MBB6095175.1"/>
    </source>
</evidence>
<evidence type="ECO:0000259" key="5">
    <source>
        <dbReference type="Pfam" id="PF25876"/>
    </source>
</evidence>
<feature type="domain" description="Multidrug resistance protein MdtA-like C-terminal permuted SH3" evidence="8">
    <location>
        <begin position="299"/>
        <end position="360"/>
    </location>
</feature>
<gene>
    <name evidence="9" type="ORF">HNQ60_004065</name>
</gene>
<dbReference type="InterPro" id="IPR058624">
    <property type="entry name" value="MdtA-like_HH"/>
</dbReference>
<dbReference type="Pfam" id="PF25944">
    <property type="entry name" value="Beta-barrel_RND"/>
    <property type="match status" value="1"/>
</dbReference>
<evidence type="ECO:0000259" key="6">
    <source>
        <dbReference type="Pfam" id="PF25917"/>
    </source>
</evidence>
<keyword evidence="3" id="KW-0175">Coiled coil</keyword>
<dbReference type="Gene3D" id="2.40.420.20">
    <property type="match status" value="1"/>
</dbReference>
<dbReference type="InterPro" id="IPR058625">
    <property type="entry name" value="MdtA-like_BSH"/>
</dbReference>
<feature type="domain" description="Multidrug resistance protein MdtA-like beta-barrel" evidence="7">
    <location>
        <begin position="208"/>
        <end position="294"/>
    </location>
</feature>
<feature type="chain" id="PRO_5033025279" evidence="4">
    <location>
        <begin position="21"/>
        <end position="383"/>
    </location>
</feature>
<comment type="subcellular location">
    <subcellularLocation>
        <location evidence="1">Cell inner membrane</location>
        <topology evidence="1">Lipid-anchor</topology>
    </subcellularLocation>
</comment>
<feature type="signal peptide" evidence="4">
    <location>
        <begin position="1"/>
        <end position="20"/>
    </location>
</feature>
<feature type="domain" description="Multidrug resistance protein MdtA-like alpha-helical hairpin" evidence="5">
    <location>
        <begin position="101"/>
        <end position="169"/>
    </location>
</feature>
<dbReference type="GO" id="GO:0046677">
    <property type="term" value="P:response to antibiotic"/>
    <property type="evidence" value="ECO:0007669"/>
    <property type="project" value="TreeGrafter"/>
</dbReference>
<evidence type="ECO:0000259" key="8">
    <source>
        <dbReference type="Pfam" id="PF25967"/>
    </source>
</evidence>
<dbReference type="InterPro" id="IPR006143">
    <property type="entry name" value="RND_pump_MFP"/>
</dbReference>
<evidence type="ECO:0000313" key="10">
    <source>
        <dbReference type="Proteomes" id="UP000588068"/>
    </source>
</evidence>
<dbReference type="Gene3D" id="2.40.30.170">
    <property type="match status" value="1"/>
</dbReference>
<evidence type="ECO:0000259" key="7">
    <source>
        <dbReference type="Pfam" id="PF25944"/>
    </source>
</evidence>
<dbReference type="GO" id="GO:0022857">
    <property type="term" value="F:transmembrane transporter activity"/>
    <property type="evidence" value="ECO:0007669"/>
    <property type="project" value="InterPro"/>
</dbReference>
<accession>A0A841HTK3</accession>
<dbReference type="Gene3D" id="1.10.287.470">
    <property type="entry name" value="Helix hairpin bin"/>
    <property type="match status" value="1"/>
</dbReference>
<organism evidence="9 10">
    <name type="scientific">Povalibacter uvarum</name>
    <dbReference type="NCBI Taxonomy" id="732238"/>
    <lineage>
        <taxon>Bacteria</taxon>
        <taxon>Pseudomonadati</taxon>
        <taxon>Pseudomonadota</taxon>
        <taxon>Gammaproteobacteria</taxon>
        <taxon>Steroidobacterales</taxon>
        <taxon>Steroidobacteraceae</taxon>
        <taxon>Povalibacter</taxon>
    </lineage>
</organism>
<keyword evidence="10" id="KW-1185">Reference proteome</keyword>
<comment type="similarity">
    <text evidence="2">Belongs to the membrane fusion protein (MFP) (TC 8.A.1) family.</text>
</comment>
<evidence type="ECO:0000256" key="3">
    <source>
        <dbReference type="SAM" id="Coils"/>
    </source>
</evidence>
<evidence type="ECO:0000256" key="1">
    <source>
        <dbReference type="ARBA" id="ARBA00004519"/>
    </source>
</evidence>
<dbReference type="Proteomes" id="UP000588068">
    <property type="component" value="Unassembled WGS sequence"/>
</dbReference>